<comment type="subcellular location">
    <subcellularLocation>
        <location evidence="1">Membrane</location>
    </subcellularLocation>
</comment>
<keyword evidence="6" id="KW-0175">Coiled coil</keyword>
<keyword evidence="5" id="KW-0472">Membrane</keyword>
<evidence type="ECO:0000313" key="8">
    <source>
        <dbReference type="EMBL" id="REJ43231.1"/>
    </source>
</evidence>
<dbReference type="PANTHER" id="PTHR10465">
    <property type="entry name" value="TRANSMEMBRANE GTPASE FZO1"/>
    <property type="match status" value="1"/>
</dbReference>
<feature type="coiled-coil region" evidence="6">
    <location>
        <begin position="489"/>
        <end position="516"/>
    </location>
</feature>
<evidence type="ECO:0000256" key="3">
    <source>
        <dbReference type="ARBA" id="ARBA00022801"/>
    </source>
</evidence>
<sequence>MSTIPNHLLQEISKSLPGATDKQVEDFAKLVISLENINSFVKEFPEDCKPYQDFLNRAAKALNYKNPYRIAVIGITGAGKSTLINAMLGRDLVLMKDVGKPATGAALKIFLDPDQNQEKALVTYRGEEDIRSLIREFANRYKVHGLNSSGELNLNLVTALSQLQPPSSLTTDKSRKEFESLAQSLSDLVQQFLNNRDLNLDAETEFDLSEPGAQEKLNSLVDENSRLNENNSSKRRIGLVKSVSYHIKPDNRSHELKTLDLPKNVCLVDLPGLDGTPLHDIIIGEGVKEADAVVFILRPPRILGQGDAYLIDRIKHHLGLATSNASNERVFVVLNAKDSIMQDRSYSSQNLSRDMKELLELLAPSYIDDPILSKRGGEEPYFMTSAWAAYCAQKGIKGESIIHNETYEATKIKLGIRDADDFEVLEVSQVPKLVESITLFAREHRIDGQIREGKLALETIIKQLKDTYRLRKEQLTEGSDDYYFKKKLFEQLEMQNFKLKQEIRQLRSEILRLEQFDQQTKELEVQAKSICDQIDKQLSEKIPDIWKKHFKEGSDPLLFKMEGAALHNPILSEAQIFIWKQLNAQLSNLANLLVSSYRSDLNSHKMAQKIVKGSYEFINLPEVERILEESIDKMAQTISQISIRIAMIWMTDTDTYFTQLDQENKPAKLEIVKNLKKLPNKQDLPEASFKELIDAIRKDYENFVISFCVRGLLNLYRYELLLVEDKLYNLVDKAFDAMRSEDEARLRSRVQGDSGDSEWQEAVTLQRKLDRLSSLTELT</sequence>
<comment type="caution">
    <text evidence="8">The sequence shown here is derived from an EMBL/GenBank/DDBJ whole genome shotgun (WGS) entry which is preliminary data.</text>
</comment>
<keyword evidence="2" id="KW-0547">Nucleotide-binding</keyword>
<evidence type="ECO:0000256" key="1">
    <source>
        <dbReference type="ARBA" id="ARBA00004370"/>
    </source>
</evidence>
<evidence type="ECO:0000256" key="4">
    <source>
        <dbReference type="ARBA" id="ARBA00023134"/>
    </source>
</evidence>
<dbReference type="AlphaFoldDB" id="A0A3E0L6V5"/>
<dbReference type="PANTHER" id="PTHR10465:SF0">
    <property type="entry name" value="SARCALUMENIN"/>
    <property type="match status" value="1"/>
</dbReference>
<evidence type="ECO:0000259" key="7">
    <source>
        <dbReference type="Pfam" id="PF00350"/>
    </source>
</evidence>
<keyword evidence="3" id="KW-0378">Hydrolase</keyword>
<dbReference type="EMBL" id="QQWC01000002">
    <property type="protein sequence ID" value="REJ43231.1"/>
    <property type="molecule type" value="Genomic_DNA"/>
</dbReference>
<evidence type="ECO:0000256" key="6">
    <source>
        <dbReference type="SAM" id="Coils"/>
    </source>
</evidence>
<dbReference type="InterPro" id="IPR045063">
    <property type="entry name" value="Dynamin_N"/>
</dbReference>
<dbReference type="SUPFAM" id="SSF52540">
    <property type="entry name" value="P-loop containing nucleoside triphosphate hydrolases"/>
    <property type="match status" value="1"/>
</dbReference>
<dbReference type="GO" id="GO:0005525">
    <property type="term" value="F:GTP binding"/>
    <property type="evidence" value="ECO:0007669"/>
    <property type="project" value="UniProtKB-KW"/>
</dbReference>
<name>A0A3E0L6V5_9CHRO</name>
<organism evidence="8 9">
    <name type="scientific">Microcystis flos-aquae TF09</name>
    <dbReference type="NCBI Taxonomy" id="2060473"/>
    <lineage>
        <taxon>Bacteria</taxon>
        <taxon>Bacillati</taxon>
        <taxon>Cyanobacteriota</taxon>
        <taxon>Cyanophyceae</taxon>
        <taxon>Oscillatoriophycideae</taxon>
        <taxon>Chroococcales</taxon>
        <taxon>Microcystaceae</taxon>
        <taxon>Microcystis</taxon>
    </lineage>
</organism>
<dbReference type="Proteomes" id="UP000256873">
    <property type="component" value="Unassembled WGS sequence"/>
</dbReference>
<proteinExistence type="predicted"/>
<dbReference type="InterPro" id="IPR027417">
    <property type="entry name" value="P-loop_NTPase"/>
</dbReference>
<dbReference type="InterPro" id="IPR027094">
    <property type="entry name" value="Mitofusin_fam"/>
</dbReference>
<accession>A0A3E0L6V5</accession>
<evidence type="ECO:0000256" key="2">
    <source>
        <dbReference type="ARBA" id="ARBA00022741"/>
    </source>
</evidence>
<feature type="domain" description="Dynamin N-terminal" evidence="7">
    <location>
        <begin position="70"/>
        <end position="297"/>
    </location>
</feature>
<protein>
    <recommendedName>
        <fullName evidence="7">Dynamin N-terminal domain-containing protein</fullName>
    </recommendedName>
</protein>
<evidence type="ECO:0000313" key="9">
    <source>
        <dbReference type="Proteomes" id="UP000256873"/>
    </source>
</evidence>
<dbReference type="GO" id="GO:0016020">
    <property type="term" value="C:membrane"/>
    <property type="evidence" value="ECO:0007669"/>
    <property type="project" value="UniProtKB-SubCell"/>
</dbReference>
<keyword evidence="4" id="KW-0342">GTP-binding</keyword>
<gene>
    <name evidence="8" type="ORF">DWQ54_10230</name>
</gene>
<dbReference type="GO" id="GO:0003924">
    <property type="term" value="F:GTPase activity"/>
    <property type="evidence" value="ECO:0007669"/>
    <property type="project" value="InterPro"/>
</dbReference>
<dbReference type="Gene3D" id="3.40.50.300">
    <property type="entry name" value="P-loop containing nucleotide triphosphate hydrolases"/>
    <property type="match status" value="2"/>
</dbReference>
<reference evidence="8 9" key="1">
    <citation type="submission" date="2017-10" db="EMBL/GenBank/DDBJ databases">
        <title>A large-scale comparative metagenomic study reveals the eutrophication-driven functional interactions in six Microcystis-epibionts communities.</title>
        <authorList>
            <person name="Li Q."/>
            <person name="Lin F."/>
        </authorList>
    </citation>
    <scope>NUCLEOTIDE SEQUENCE [LARGE SCALE GENOMIC DNA]</scope>
    <source>
        <strain evidence="8">TF09</strain>
    </source>
</reference>
<dbReference type="Pfam" id="PF00350">
    <property type="entry name" value="Dynamin_N"/>
    <property type="match status" value="1"/>
</dbReference>
<evidence type="ECO:0000256" key="5">
    <source>
        <dbReference type="ARBA" id="ARBA00023136"/>
    </source>
</evidence>